<evidence type="ECO:0000256" key="9">
    <source>
        <dbReference type="ARBA" id="ARBA00023141"/>
    </source>
</evidence>
<comment type="similarity">
    <text evidence="2 11 12">Belongs to the chorismate synthase family.</text>
</comment>
<evidence type="ECO:0000313" key="14">
    <source>
        <dbReference type="Proteomes" id="UP000228921"/>
    </source>
</evidence>
<evidence type="ECO:0000256" key="10">
    <source>
        <dbReference type="ARBA" id="ARBA00023239"/>
    </source>
</evidence>
<dbReference type="UniPathway" id="UPA00053">
    <property type="reaction ID" value="UER00090"/>
</dbReference>
<dbReference type="PIRSF" id="PIRSF001456">
    <property type="entry name" value="Chorismate_synth"/>
    <property type="match status" value="1"/>
</dbReference>
<keyword evidence="4 11" id="KW-0028">Amino-acid biosynthesis</keyword>
<keyword evidence="9 11" id="KW-0057">Aromatic amino acid biosynthesis</keyword>
<dbReference type="Gene3D" id="3.60.150.10">
    <property type="entry name" value="Chorismate synthase AroC"/>
    <property type="match status" value="1"/>
</dbReference>
<accession>A0A2M8P3I1</accession>
<keyword evidence="8 11" id="KW-0521">NADP</keyword>
<dbReference type="GO" id="GO:0004107">
    <property type="term" value="F:chorismate synthase activity"/>
    <property type="evidence" value="ECO:0007669"/>
    <property type="project" value="UniProtKB-UniRule"/>
</dbReference>
<sequence>MLRFLTAGESHGPILTAILDGMPANLPLTAEWINAELARRQQGYGRGGRMSIERDQVHLGGGVVAGKTTGAPIALMVENRDYQNWAQKDIPPMTVPRPGHADLTASVKYGYRELRLSLERASARETTMRVAVGAVCKRLLAEFGIQVQGYVVSIGDVDADLPDLSDEASYQARFAAAEASDVRCPDPEATERMHAAIRATIQAKDTLGGVIEVVALGLPPGLGSHVQWDRKLDGQLLAAVGSVPSVKGAEIGRAFALARLRGTAVHDEIDLAEDGSLQRRTNRAGGLEGGITTGEPLIVRAALKPIATTLTPLSSVDLASGEPRHIDYERSDFCQVPRGVPIIEAMVAFVLANALIEKLGGDSIEEMRPRFAALRRNHLADLPMDNQTWQFGYEYGLK</sequence>
<evidence type="ECO:0000256" key="4">
    <source>
        <dbReference type="ARBA" id="ARBA00022605"/>
    </source>
</evidence>
<dbReference type="InterPro" id="IPR020541">
    <property type="entry name" value="Chorismate_synthase_CS"/>
</dbReference>
<evidence type="ECO:0000256" key="3">
    <source>
        <dbReference type="ARBA" id="ARBA00013036"/>
    </source>
</evidence>
<comment type="pathway">
    <text evidence="1 11 12">Metabolic intermediate biosynthesis; chorismate biosynthesis; chorismate from D-erythrose 4-phosphate and phosphoenolpyruvate: step 7/7.</text>
</comment>
<dbReference type="NCBIfam" id="TIGR00033">
    <property type="entry name" value="aroC"/>
    <property type="match status" value="1"/>
</dbReference>
<dbReference type="SUPFAM" id="SSF103263">
    <property type="entry name" value="Chorismate synthase, AroC"/>
    <property type="match status" value="1"/>
</dbReference>
<gene>
    <name evidence="11" type="primary">aroC</name>
    <name evidence="13" type="ORF">CUN51_00310</name>
</gene>
<name>A0A2M8P3I1_9CHLR</name>
<dbReference type="PANTHER" id="PTHR21085">
    <property type="entry name" value="CHORISMATE SYNTHASE"/>
    <property type="match status" value="1"/>
</dbReference>
<keyword evidence="6 11" id="KW-0288">FMN</keyword>
<evidence type="ECO:0000256" key="5">
    <source>
        <dbReference type="ARBA" id="ARBA00022630"/>
    </source>
</evidence>
<evidence type="ECO:0000256" key="7">
    <source>
        <dbReference type="ARBA" id="ARBA00022827"/>
    </source>
</evidence>
<dbReference type="FunFam" id="3.60.150.10:FF:000002">
    <property type="entry name" value="Chorismate synthase"/>
    <property type="match status" value="1"/>
</dbReference>
<comment type="caution">
    <text evidence="13">The sequence shown here is derived from an EMBL/GenBank/DDBJ whole genome shotgun (WGS) entry which is preliminary data.</text>
</comment>
<feature type="binding site" evidence="11">
    <location>
        <begin position="120"/>
        <end position="122"/>
    </location>
    <ligand>
        <name>FMN</name>
        <dbReference type="ChEBI" id="CHEBI:58210"/>
    </ligand>
</feature>
<protein>
    <recommendedName>
        <fullName evidence="3 11">Chorismate synthase</fullName>
        <shortName evidence="11">CS</shortName>
        <ecNumber evidence="3 11">4.2.3.5</ecNumber>
    </recommendedName>
    <alternativeName>
        <fullName evidence="11">5-enolpyruvylshikimate-3-phosphate phospholyase</fullName>
    </alternativeName>
</protein>
<comment type="subunit">
    <text evidence="11">Homotetramer.</text>
</comment>
<dbReference type="GO" id="GO:0008652">
    <property type="term" value="P:amino acid biosynthetic process"/>
    <property type="evidence" value="ECO:0007669"/>
    <property type="project" value="UniProtKB-KW"/>
</dbReference>
<dbReference type="CDD" id="cd07304">
    <property type="entry name" value="Chorismate_synthase"/>
    <property type="match status" value="1"/>
</dbReference>
<dbReference type="Pfam" id="PF01264">
    <property type="entry name" value="Chorismate_synt"/>
    <property type="match status" value="1"/>
</dbReference>
<dbReference type="AlphaFoldDB" id="A0A2M8P3I1"/>
<evidence type="ECO:0000256" key="11">
    <source>
        <dbReference type="HAMAP-Rule" id="MF_00300"/>
    </source>
</evidence>
<feature type="binding site" evidence="11">
    <location>
        <position position="330"/>
    </location>
    <ligand>
        <name>FMN</name>
        <dbReference type="ChEBI" id="CHEBI:58210"/>
    </ligand>
</feature>
<dbReference type="NCBIfam" id="NF003793">
    <property type="entry name" value="PRK05382.1"/>
    <property type="match status" value="1"/>
</dbReference>
<comment type="function">
    <text evidence="11">Catalyzes the anti-1,4-elimination of the C-3 phosphate and the C-6 proR hydrogen from 5-enolpyruvylshikimate-3-phosphate (EPSP) to yield chorismate, which is the branch point compound that serves as the starting substrate for the three terminal pathways of aromatic amino acid biosynthesis. This reaction introduces a second double bond into the aromatic ring system.</text>
</comment>
<comment type="caution">
    <text evidence="11">Lacks conserved residue(s) required for the propagation of feature annotation.</text>
</comment>
<dbReference type="GO" id="GO:0009423">
    <property type="term" value="P:chorismate biosynthetic process"/>
    <property type="evidence" value="ECO:0007669"/>
    <property type="project" value="UniProtKB-UniRule"/>
</dbReference>
<dbReference type="GO" id="GO:0010181">
    <property type="term" value="F:FMN binding"/>
    <property type="evidence" value="ECO:0007669"/>
    <property type="project" value="TreeGrafter"/>
</dbReference>
<dbReference type="EMBL" id="PGTK01000001">
    <property type="protein sequence ID" value="PJF32106.1"/>
    <property type="molecule type" value="Genomic_DNA"/>
</dbReference>
<organism evidence="13 14">
    <name type="scientific">Candidatus Thermofonsia Clade 1 bacterium</name>
    <dbReference type="NCBI Taxonomy" id="2364210"/>
    <lineage>
        <taxon>Bacteria</taxon>
        <taxon>Bacillati</taxon>
        <taxon>Chloroflexota</taxon>
        <taxon>Candidatus Thermofontia</taxon>
        <taxon>Candidatus Thermofonsia Clade 1</taxon>
    </lineage>
</organism>
<evidence type="ECO:0000313" key="13">
    <source>
        <dbReference type="EMBL" id="PJF32106.1"/>
    </source>
</evidence>
<dbReference type="InterPro" id="IPR000453">
    <property type="entry name" value="Chorismate_synth"/>
</dbReference>
<dbReference type="PROSITE" id="PS00788">
    <property type="entry name" value="CHORISMATE_SYNTHASE_2"/>
    <property type="match status" value="1"/>
</dbReference>
<feature type="binding site" evidence="11">
    <location>
        <begin position="304"/>
        <end position="308"/>
    </location>
    <ligand>
        <name>FMN</name>
        <dbReference type="ChEBI" id="CHEBI:58210"/>
    </ligand>
</feature>
<dbReference type="HAMAP" id="MF_00300">
    <property type="entry name" value="Chorismate_synth"/>
    <property type="match status" value="1"/>
</dbReference>
<keyword evidence="7 11" id="KW-0274">FAD</keyword>
<proteinExistence type="inferred from homology"/>
<evidence type="ECO:0000256" key="8">
    <source>
        <dbReference type="ARBA" id="ARBA00022857"/>
    </source>
</evidence>
<comment type="cofactor">
    <cofactor evidence="11 12">
        <name>FMNH2</name>
        <dbReference type="ChEBI" id="CHEBI:57618"/>
    </cofactor>
    <text evidence="11 12">Reduced FMN (FMNH(2)).</text>
</comment>
<feature type="binding site" evidence="11">
    <location>
        <position position="289"/>
    </location>
    <ligand>
        <name>FMN</name>
        <dbReference type="ChEBI" id="CHEBI:58210"/>
    </ligand>
</feature>
<dbReference type="GO" id="GO:0005829">
    <property type="term" value="C:cytosol"/>
    <property type="evidence" value="ECO:0007669"/>
    <property type="project" value="TreeGrafter"/>
</dbReference>
<dbReference type="GO" id="GO:0009073">
    <property type="term" value="P:aromatic amino acid family biosynthetic process"/>
    <property type="evidence" value="ECO:0007669"/>
    <property type="project" value="UniProtKB-KW"/>
</dbReference>
<keyword evidence="5 11" id="KW-0285">Flavoprotein</keyword>
<dbReference type="PROSITE" id="PS00787">
    <property type="entry name" value="CHORISMATE_SYNTHASE_1"/>
    <property type="match status" value="1"/>
</dbReference>
<evidence type="ECO:0000256" key="6">
    <source>
        <dbReference type="ARBA" id="ARBA00022643"/>
    </source>
</evidence>
<dbReference type="InterPro" id="IPR035904">
    <property type="entry name" value="Chorismate_synth_AroC_sf"/>
</dbReference>
<reference evidence="13 14" key="1">
    <citation type="submission" date="2017-11" db="EMBL/GenBank/DDBJ databases">
        <title>Evolution of Phototrophy in the Chloroflexi Phylum Driven by Horizontal Gene Transfer.</title>
        <authorList>
            <person name="Ward L.M."/>
            <person name="Hemp J."/>
            <person name="Shih P.M."/>
            <person name="Mcglynn S.E."/>
            <person name="Fischer W."/>
        </authorList>
    </citation>
    <scope>NUCLEOTIDE SEQUENCE [LARGE SCALE GENOMIC DNA]</scope>
    <source>
        <strain evidence="13">CP2_2F</strain>
    </source>
</reference>
<keyword evidence="10 11" id="KW-0456">Lyase</keyword>
<dbReference type="Proteomes" id="UP000228921">
    <property type="component" value="Unassembled WGS sequence"/>
</dbReference>
<feature type="binding site" evidence="11">
    <location>
        <position position="46"/>
    </location>
    <ligand>
        <name>NADP(+)</name>
        <dbReference type="ChEBI" id="CHEBI:58349"/>
    </ligand>
</feature>
<dbReference type="EC" id="4.2.3.5" evidence="3 11"/>
<evidence type="ECO:0000256" key="2">
    <source>
        <dbReference type="ARBA" id="ARBA00008014"/>
    </source>
</evidence>
<evidence type="ECO:0000256" key="12">
    <source>
        <dbReference type="RuleBase" id="RU000605"/>
    </source>
</evidence>
<feature type="binding site" evidence="11">
    <location>
        <position position="40"/>
    </location>
    <ligand>
        <name>NADP(+)</name>
        <dbReference type="ChEBI" id="CHEBI:58349"/>
    </ligand>
</feature>
<comment type="catalytic activity">
    <reaction evidence="11 12">
        <text>5-O-(1-carboxyvinyl)-3-phosphoshikimate = chorismate + phosphate</text>
        <dbReference type="Rhea" id="RHEA:21020"/>
        <dbReference type="ChEBI" id="CHEBI:29748"/>
        <dbReference type="ChEBI" id="CHEBI:43474"/>
        <dbReference type="ChEBI" id="CHEBI:57701"/>
        <dbReference type="EC" id="4.2.3.5"/>
    </reaction>
</comment>
<evidence type="ECO:0000256" key="1">
    <source>
        <dbReference type="ARBA" id="ARBA00005044"/>
    </source>
</evidence>
<dbReference type="PANTHER" id="PTHR21085:SF0">
    <property type="entry name" value="CHORISMATE SYNTHASE"/>
    <property type="match status" value="1"/>
</dbReference>